<evidence type="ECO:0000259" key="4">
    <source>
        <dbReference type="Pfam" id="PF13193"/>
    </source>
</evidence>
<evidence type="ECO:0000313" key="6">
    <source>
        <dbReference type="Proteomes" id="UP001201262"/>
    </source>
</evidence>
<comment type="similarity">
    <text evidence="2">Belongs to the ATP-dependent AMP-binding enzyme family.</text>
</comment>
<dbReference type="InterPro" id="IPR020845">
    <property type="entry name" value="AMP-binding_CS"/>
</dbReference>
<gene>
    <name evidence="5" type="ORF">BGW36DRAFT_433378</name>
</gene>
<dbReference type="InterPro" id="IPR045851">
    <property type="entry name" value="AMP-bd_C_sf"/>
</dbReference>
<dbReference type="AlphaFoldDB" id="A0AAD4KDQ4"/>
<evidence type="ECO:0000259" key="3">
    <source>
        <dbReference type="Pfam" id="PF00501"/>
    </source>
</evidence>
<keyword evidence="5" id="KW-0436">Ligase</keyword>
<dbReference type="GO" id="GO:0031956">
    <property type="term" value="F:medium-chain fatty acid-CoA ligase activity"/>
    <property type="evidence" value="ECO:0007669"/>
    <property type="project" value="TreeGrafter"/>
</dbReference>
<dbReference type="PANTHER" id="PTHR43201:SF6">
    <property type="entry name" value="ACYL COA SYNTHETASE (EUROFUNG)"/>
    <property type="match status" value="1"/>
</dbReference>
<dbReference type="PROSITE" id="PS00455">
    <property type="entry name" value="AMP_BINDING"/>
    <property type="match status" value="1"/>
</dbReference>
<feature type="domain" description="AMP-dependent synthetase/ligase" evidence="3">
    <location>
        <begin position="56"/>
        <end position="434"/>
    </location>
</feature>
<dbReference type="InterPro" id="IPR042099">
    <property type="entry name" value="ANL_N_sf"/>
</dbReference>
<dbReference type="GO" id="GO:0006631">
    <property type="term" value="P:fatty acid metabolic process"/>
    <property type="evidence" value="ECO:0007669"/>
    <property type="project" value="TreeGrafter"/>
</dbReference>
<evidence type="ECO:0000256" key="1">
    <source>
        <dbReference type="ARBA" id="ARBA00004924"/>
    </source>
</evidence>
<sequence>MVASTQSDIALTRLQQTERHIDPEATQRENEKLSIVQGQTNPPLWEVTLSELLELQCLQHRDSDCLVVPWTDTRWTYGQLKEESERLARGLIAKGIKHGDCVAVMAGNCEQYVSLFFATAVVGAIFVVINNNYTESELLYALKHTSCKLLFISPNIGRHSLEDTIHNLEIRDRSQVLPSLELVIIRGRYCGIQTYDDIIKEGQGVSKKAAYRYSNTVSPYDVCNLQFTSGSTGDPKASMLTHHNLVNNSRFIGDRMNLTSSDTLCCPPPLFHCFGLVLGLLACLTHGAKVVYPGETFDPAAVLKAISQEKCTAVHGVPTMFESILSLPKPEGFDCSHLRTGIIAGAPVPYTLMQRLVNELNMTEFTSSYGLTEASPTCFNAFTYDSIDRRLTTVGKVMPHASAKIIDPKSGRTVRVGERGELCISGYQVHYGYWRNPKKTSESLIQDEDGKLWLRTGDEASFDLDGYCTITGRFKDIIIRGGENIYPLEIEERLVAHEAVARAAVIGVPDRHYGEVVGAFIEFHDGPAVVKGLPSGEDLRDWTRKTLGRHKAPKYFFVCGSHSLIPRTLPQTGSGKIQKQVLRELSYTLLEQAEIQATLQ</sequence>
<reference evidence="5" key="1">
    <citation type="submission" date="2021-12" db="EMBL/GenBank/DDBJ databases">
        <title>Convergent genome expansion in fungi linked to evolution of root-endophyte symbiosis.</title>
        <authorList>
            <consortium name="DOE Joint Genome Institute"/>
            <person name="Ke Y.-H."/>
            <person name="Bonito G."/>
            <person name="Liao H.-L."/>
            <person name="Looney B."/>
            <person name="Rojas-Flechas A."/>
            <person name="Nash J."/>
            <person name="Hameed K."/>
            <person name="Schadt C."/>
            <person name="Martin F."/>
            <person name="Crous P.W."/>
            <person name="Miettinen O."/>
            <person name="Magnuson J.K."/>
            <person name="Labbe J."/>
            <person name="Jacobson D."/>
            <person name="Doktycz M.J."/>
            <person name="Veneault-Fourrey C."/>
            <person name="Kuo A."/>
            <person name="Mondo S."/>
            <person name="Calhoun S."/>
            <person name="Riley R."/>
            <person name="Ohm R."/>
            <person name="LaButti K."/>
            <person name="Andreopoulos B."/>
            <person name="Pangilinan J."/>
            <person name="Nolan M."/>
            <person name="Tritt A."/>
            <person name="Clum A."/>
            <person name="Lipzen A."/>
            <person name="Daum C."/>
            <person name="Barry K."/>
            <person name="Grigoriev I.V."/>
            <person name="Vilgalys R."/>
        </authorList>
    </citation>
    <scope>NUCLEOTIDE SEQUENCE</scope>
    <source>
        <strain evidence="5">PMI_201</strain>
    </source>
</reference>
<dbReference type="Pfam" id="PF00501">
    <property type="entry name" value="AMP-binding"/>
    <property type="match status" value="1"/>
</dbReference>
<dbReference type="Proteomes" id="UP001201262">
    <property type="component" value="Unassembled WGS sequence"/>
</dbReference>
<dbReference type="InterPro" id="IPR000873">
    <property type="entry name" value="AMP-dep_synth/lig_dom"/>
</dbReference>
<dbReference type="SUPFAM" id="SSF56801">
    <property type="entry name" value="Acetyl-CoA synthetase-like"/>
    <property type="match status" value="1"/>
</dbReference>
<organism evidence="5 6">
    <name type="scientific">Talaromyces proteolyticus</name>
    <dbReference type="NCBI Taxonomy" id="1131652"/>
    <lineage>
        <taxon>Eukaryota</taxon>
        <taxon>Fungi</taxon>
        <taxon>Dikarya</taxon>
        <taxon>Ascomycota</taxon>
        <taxon>Pezizomycotina</taxon>
        <taxon>Eurotiomycetes</taxon>
        <taxon>Eurotiomycetidae</taxon>
        <taxon>Eurotiales</taxon>
        <taxon>Trichocomaceae</taxon>
        <taxon>Talaromyces</taxon>
        <taxon>Talaromyces sect. Bacilispori</taxon>
    </lineage>
</organism>
<dbReference type="Pfam" id="PF13193">
    <property type="entry name" value="AMP-binding_C"/>
    <property type="match status" value="1"/>
</dbReference>
<protein>
    <submittedName>
        <fullName evidence="5">Long-chain-fatty-acid-CoA ligase</fullName>
    </submittedName>
</protein>
<keyword evidence="6" id="KW-1185">Reference proteome</keyword>
<dbReference type="Gene3D" id="3.30.300.30">
    <property type="match status" value="1"/>
</dbReference>
<proteinExistence type="inferred from homology"/>
<accession>A0AAD4KDQ4</accession>
<dbReference type="EMBL" id="JAJTJA010000015">
    <property type="protein sequence ID" value="KAH8689374.1"/>
    <property type="molecule type" value="Genomic_DNA"/>
</dbReference>
<feature type="domain" description="AMP-binding enzyme C-terminal" evidence="4">
    <location>
        <begin position="489"/>
        <end position="576"/>
    </location>
</feature>
<dbReference type="GeneID" id="70251553"/>
<comment type="pathway">
    <text evidence="1">Siderophore biosynthesis.</text>
</comment>
<dbReference type="Gene3D" id="3.40.50.12780">
    <property type="entry name" value="N-terminal domain of ligase-like"/>
    <property type="match status" value="1"/>
</dbReference>
<evidence type="ECO:0000256" key="2">
    <source>
        <dbReference type="ARBA" id="ARBA00006432"/>
    </source>
</evidence>
<comment type="caution">
    <text evidence="5">The sequence shown here is derived from an EMBL/GenBank/DDBJ whole genome shotgun (WGS) entry which is preliminary data.</text>
</comment>
<name>A0AAD4KDQ4_9EURO</name>
<dbReference type="FunFam" id="3.40.50.12780:FF:000003">
    <property type="entry name" value="Long-chain-fatty-acid--CoA ligase FadD"/>
    <property type="match status" value="1"/>
</dbReference>
<evidence type="ECO:0000313" key="5">
    <source>
        <dbReference type="EMBL" id="KAH8689374.1"/>
    </source>
</evidence>
<dbReference type="InterPro" id="IPR025110">
    <property type="entry name" value="AMP-bd_C"/>
</dbReference>
<dbReference type="RefSeq" id="XP_046065728.1">
    <property type="nucleotide sequence ID" value="XM_046221266.1"/>
</dbReference>
<dbReference type="PANTHER" id="PTHR43201">
    <property type="entry name" value="ACYL-COA SYNTHETASE"/>
    <property type="match status" value="1"/>
</dbReference>